<keyword evidence="5" id="KW-0445">Lipid transport</keyword>
<dbReference type="Pfam" id="PF25036">
    <property type="entry name" value="VPS13_VAB"/>
    <property type="match status" value="1"/>
</dbReference>
<evidence type="ECO:0000256" key="5">
    <source>
        <dbReference type="ARBA" id="ARBA00023055"/>
    </source>
</evidence>
<dbReference type="GO" id="GO:0006869">
    <property type="term" value="P:lipid transport"/>
    <property type="evidence" value="ECO:0007669"/>
    <property type="project" value="UniProtKB-KW"/>
</dbReference>
<evidence type="ECO:0000259" key="7">
    <source>
        <dbReference type="Pfam" id="PF12624"/>
    </source>
</evidence>
<dbReference type="EMBL" id="JAATJU010022100">
    <property type="protein sequence ID" value="KAH0512058.1"/>
    <property type="molecule type" value="Genomic_DNA"/>
</dbReference>
<evidence type="ECO:0000259" key="8">
    <source>
        <dbReference type="Pfam" id="PF25033"/>
    </source>
</evidence>
<dbReference type="Pfam" id="PF25037">
    <property type="entry name" value="VPS13_C"/>
    <property type="match status" value="1"/>
</dbReference>
<feature type="domain" description="Chorein N-terminal" evidence="7">
    <location>
        <begin position="186"/>
        <end position="787"/>
    </location>
</feature>
<feature type="domain" description="Chorein N-terminal" evidence="7">
    <location>
        <begin position="2"/>
        <end position="184"/>
    </location>
</feature>
<keyword evidence="3" id="KW-0813">Transport</keyword>
<protein>
    <submittedName>
        <fullName evidence="11">Vacuolar protein sorting-associated protein 13C</fullName>
    </submittedName>
</protein>
<evidence type="ECO:0000259" key="9">
    <source>
        <dbReference type="Pfam" id="PF25036"/>
    </source>
</evidence>
<sequence>MVLESVVADLLNRFLGDYVENLNKSQLKLGIWGGNVALDNLQIKENALSELDVPFKVKAGQIDKLTLKIPWKNLYGEAVVATLEGLYLLVVPGASIKYDAEKEEKSLQDIKQKELSRIEEALQKAAEKDKPKEAKKDTFLEKLATQVIKNVQVKITDIHIKYEDDVTDPERPLSFGVTLGEFSLLLVKLDSLSAYWNVGCCMSYHGSREHILDQLKREILTSRNIPPDHQYIFQPISASAKLYMNPCAESELKTPKLDGNVEVQNIAIELTKPQYLSMIDFLESLDYMVRNVPYRKYKPCLPLHTNCRQWWKYAIDSVLEVHIRRYTQMWSWSHIRKHRQLLKSYKIAYKNKLTQAKVSEETQKQIQVIHSGQKLRKKSAEAGEKRGWFSGFWGKKESKKKDEDSLIPETIDDLMTPEEKEKFFTAIGYSESSYNFALPKQYVAHILTLKLVSTSIIIRENRNVPEILRIQIIGLGTQVSQRPGAQALKIEAKLEHWYVTGLRQQDIVPSLVASIGDTSSSLLRIEFETNPESSPADQTLLVQSQPVEVIYDAKTINAIVEFFRSDKGLDLEQITSATLMKLEEIKERTATGLTHMIETRKVLDLRINLKPSYLIIPQTGFHHEKSNLLILDFGTFQLNSKDQGTQKTTNSSLEEIIDKAYDKFDVEIKSVQLLFAKAEENWKKCRFQHPSTMHILQPMDIHVELAKAMVEKDVRMARFKVSGGLPLMHVRISDQKIKDTLRLIDSIPLPQKSSTPSPERQVATIPVLSGGTKGLLGTSLLLDGLESGENQKILFLCEAKPARGSVVWEFVEKSDDEYFDAEDGDLQTARTVKASELKKASEVPNEELVNLLLKFEIKEVILELTKQQKEEETILVFNVTQLGTEATMRTFDLTAVSYLRKISLDYHEIKGSRKKPLHLISSSDKPGLDLLKVEYVKVDKNGPSFQTTFEKTEQTIKVTFSSLNLLLQTQALLSALNYLTTIIPSDGENTGVVKEAQAATEKQKNSPLQKAMVSSRDSDIINFRLFAKLNAFCVTICDEKSNIAEIKIQGLDSSLSLQSKKQSLFARLENIIVTDVDPKTVHKKAVSIVGNEVFRFNLDLYPDATEGDSYTDMSTVDGVVALHVGCIQIVYLHKFLLSLLSFLSNFQVAKEALSAATAQAAEKAATSVKDLAQRSFRVSVNIDLKAPVIVIPQSSVSTSAVVVDLGLIRVHNQFCLVSGEDTASPPVIDKMEVQLTKLKLSRTAIQSGDSHPDIQLLHPINLEFFVNRNLAANWYHKVPVLEIKGCLDSMNVSLNQEDLNLLFRILAENLGEASEDLDKGKPRIQDIGETKACREVSAPQDVPTTQGASPARVGETRSLDIINVLLNFEIKEVMVTLMKKAEKKGTPLHELKILHLGVQAKVKAHDMIAEAYLRRISVRCFDFPGPSTSEGDVFDLKVTAELNAFNIFVCDQKSSIADIKIHGMDASISVKPKQTDVFARLENIIVMNVDSLSIHKKAVSILGDEVFRFQMTLYPDATEGEAYGDMSKVDGKLSLKVGCIQIVYVHKFFMSLLSFLNNFQTAKEALSTATVQAAERAASSVKDLAQKSFRLLMDINLKAPVITIPQSSVSPNAVIADLGLIRVENKFSLVPVEHYSLPPVAENMSIQLTQLKLSRTVLQFDSLQPDIEILEPVNMLLSIQRNLSAAWYTQIPGMEIKGKLKPMQVALSQDDLTVLMKILLENLGEASSQPSPTQSAQEAARVKRDTRSGPDYLKGKMFKDGSMDVSLKLKTCTLDDLREGIERATSRMIDKKNDQDSNSSMVDVSYRQDKNGSQINAVLDKLYVCASVEFLMTVADFFIKAMPQSPEDIAKEIQIPPRQTAVGRVKSEKDDSVRPNMTLKAMITDPEVVFVANLTRADAPALTASFQCNLSLSTSKLEQMMEASVRDLKVLACPFLRERRGKNITTVLQPCSLFMEKCTWASGKQNINVMVKEFVIKISPIILNTVMTILAAMSPKAKEDDLKDTAKEMENLWAIKSVTDYNSWFLGVDTATEVTENFRDFEHPLIEENCVVAVESVQITLECGLGHRTMPLLLAESKFSGNIKNWTSLMAAAADMTLEVKKNPIQDKSLMPGDDFIPESQMAVHISSGATMNITISKSCLNVFNNLAKGFSEGAASTFDYSLKDRAPFTVRNALGVPIKVQPNRNLKVMGSPDKSDIYDVDTGQHLELEYDSLEPSRQGKLSILSRQESSFFTLTFVPHGYTEVGSVPVARPGRRLYNVRNPSASRSDSVLVQIDATEGNKVITLRSPLQIKNHFSIAFIIYKFVKNVKLLERIGIARPEEEFHVPLDSYRCQLYVQPAGRLERQYTQSTTYISWKEELHRSSEVRCMLQCPAVEVNFLPLIVNTVALPDELSYIGAHGEDWDPAYVIHLYPPLTLRNLLPYSLRYLLEGTAEAQELAEGSAADVLHSRISGEIMELVLVKYLGKNWSGHFRICDTLPEFFLVCFSSDTGEAMTVDLSVHVRRLGCRVELSVFSPYWLINKTSRVLQYCSEDIHVKHPADFRDIVLFSFKKKNIFSKNKVQLKISTSDWSSGFSLDTVGSYGCVKCPATNMDYLVGVSIKMSSFNLSRIVTLTPFCTIANKSSLELEVGEIASDGSIPTNKWHYVASSECIPFWPENLSGKLCVRVVGYEGSSKPFFYNRQDNGTLLSLEELDECGQFPYDANIQIHWVSFLDGRQRVLLFTDDVALVSKALQAEEMEQADHEVTLSLHSLGLSLVNNEIKQEVSYVGITSSGVVWEMKPKQKWKPFSQKQIMSLEQSYQKHLVSQDRGWIKLDSNFEVNFDKVPMEMRLPIRCPIKRDFLSGIQVEFKQSPHQRSLRARLYWLQVDNQLPGTMFPVVFHPVAPPKSIALDSEPKPFIDVSVITRFNEYSQVLQFKYFMVLIQEMALKVDQGFLGAVIALFTPTTAPETERKRTKLIQQDIDALNTELMESSMTDMSILSFFEHFHISPVKLHLSLSLGSGGEESDKEKQEMIAIHSVNLLLKSIGATLTDVDDLIFKLAYYEIRYQFYKRDQLMWSVVRHYTEQFLKQMYVLVLGLDVLGNPFGLIRGLSEGVEAFFYEPFQGAVQGPEEFAEGLVIGVRSLFGHTVGGAAGVVSRITGSVGKGLAAITMDKEYQQKRREEMGRQPKDFGDSLARGGKGFLRGVVGGVTGIITKPVEGAKKEGAAGFFKGIGKGLVGAVARPTGGIIDMASSTFQGIQRAAESTEEVSSLRPPRLIHEDGIIRPYDRQESEGSDLLENHIKKLEGETYQFHCAVPGHKRAVLMITNRRVLFIKEVEILGHMSVDWQCLFEDFVCPPGVSENLLKISVKVREYESALQSQGRSWSCWLPLSYRGRLSGGAVPSLSVLVHAKL</sequence>
<feature type="domain" description="VPS13-like middle region" evidence="8">
    <location>
        <begin position="1754"/>
        <end position="2100"/>
    </location>
</feature>
<gene>
    <name evidence="11" type="ORF">LTLLF_146100</name>
</gene>
<evidence type="ECO:0000256" key="3">
    <source>
        <dbReference type="ARBA" id="ARBA00022448"/>
    </source>
</evidence>
<dbReference type="Pfam" id="PF25033">
    <property type="entry name" value="VPS13_M"/>
    <property type="match status" value="3"/>
</dbReference>
<dbReference type="InterPro" id="IPR009543">
    <property type="entry name" value="VPS13_VAB"/>
</dbReference>
<dbReference type="PANTHER" id="PTHR16166">
    <property type="entry name" value="VACUOLAR PROTEIN SORTING-ASSOCIATED PROTEIN VPS13"/>
    <property type="match status" value="1"/>
</dbReference>
<feature type="compositionally biased region" description="Basic and acidic residues" evidence="6">
    <location>
        <begin position="1740"/>
        <end position="1753"/>
    </location>
</feature>
<dbReference type="PANTHER" id="PTHR16166:SF125">
    <property type="entry name" value="INTERMEMBRANE LIPID TRANSFER PROTEIN VPS13C"/>
    <property type="match status" value="1"/>
</dbReference>
<comment type="subcellular location">
    <subcellularLocation>
        <location evidence="1">Lipid droplet</location>
    </subcellularLocation>
</comment>
<evidence type="ECO:0000256" key="6">
    <source>
        <dbReference type="SAM" id="MobiDB-lite"/>
    </source>
</evidence>
<accession>A0A8J6GLS3</accession>
<dbReference type="Pfam" id="PF12624">
    <property type="entry name" value="VPS13_N"/>
    <property type="match status" value="2"/>
</dbReference>
<comment type="caution">
    <text evidence="11">The sequence shown here is derived from an EMBL/GenBank/DDBJ whole genome shotgun (WGS) entry which is preliminary data.</text>
</comment>
<dbReference type="GO" id="GO:0005811">
    <property type="term" value="C:lipid droplet"/>
    <property type="evidence" value="ECO:0007669"/>
    <property type="project" value="UniProtKB-SubCell"/>
</dbReference>
<dbReference type="InterPro" id="IPR056747">
    <property type="entry name" value="VPS13-like_M"/>
</dbReference>
<feature type="region of interest" description="Disordered" evidence="6">
    <location>
        <begin position="1726"/>
        <end position="1753"/>
    </location>
</feature>
<feature type="domain" description="VPS13-like middle region" evidence="8">
    <location>
        <begin position="1035"/>
        <end position="1319"/>
    </location>
</feature>
<evidence type="ECO:0000256" key="1">
    <source>
        <dbReference type="ARBA" id="ARBA00004502"/>
    </source>
</evidence>
<proteinExistence type="inferred from homology"/>
<evidence type="ECO:0000256" key="4">
    <source>
        <dbReference type="ARBA" id="ARBA00022677"/>
    </source>
</evidence>
<reference evidence="11" key="1">
    <citation type="submission" date="2020-03" db="EMBL/GenBank/DDBJ databases">
        <title>Studies in the Genomics of Life Span.</title>
        <authorList>
            <person name="Glass D."/>
        </authorList>
    </citation>
    <scope>NUCLEOTIDE SEQUENCE</scope>
    <source>
        <strain evidence="11">LTLLF</strain>
        <tissue evidence="11">Muscle</tissue>
    </source>
</reference>
<dbReference type="Proteomes" id="UP000710432">
    <property type="component" value="Unassembled WGS sequence"/>
</dbReference>
<dbReference type="GO" id="GO:0006623">
    <property type="term" value="P:protein targeting to vacuole"/>
    <property type="evidence" value="ECO:0007669"/>
    <property type="project" value="TreeGrafter"/>
</dbReference>
<evidence type="ECO:0000256" key="2">
    <source>
        <dbReference type="ARBA" id="ARBA00006545"/>
    </source>
</evidence>
<name>A0A8J6GLS3_MICOH</name>
<evidence type="ECO:0000313" key="12">
    <source>
        <dbReference type="Proteomes" id="UP000710432"/>
    </source>
</evidence>
<comment type="similarity">
    <text evidence="2">Belongs to the VPS13 family.</text>
</comment>
<dbReference type="GO" id="GO:0007005">
    <property type="term" value="P:mitochondrion organization"/>
    <property type="evidence" value="ECO:0007669"/>
    <property type="project" value="TreeGrafter"/>
</dbReference>
<dbReference type="InterPro" id="IPR026854">
    <property type="entry name" value="VPS13_N"/>
</dbReference>
<feature type="domain" description="Vacuolar protein sorting-associated protein 13 VPS13 adaptor binding" evidence="9">
    <location>
        <begin position="2227"/>
        <end position="2642"/>
    </location>
</feature>
<organism evidence="11 12">
    <name type="scientific">Microtus ochrogaster</name>
    <name type="common">Prairie vole</name>
    <dbReference type="NCBI Taxonomy" id="79684"/>
    <lineage>
        <taxon>Eukaryota</taxon>
        <taxon>Metazoa</taxon>
        <taxon>Chordata</taxon>
        <taxon>Craniata</taxon>
        <taxon>Vertebrata</taxon>
        <taxon>Euteleostomi</taxon>
        <taxon>Mammalia</taxon>
        <taxon>Eutheria</taxon>
        <taxon>Euarchontoglires</taxon>
        <taxon>Glires</taxon>
        <taxon>Rodentia</taxon>
        <taxon>Myomorpha</taxon>
        <taxon>Muroidea</taxon>
        <taxon>Cricetidae</taxon>
        <taxon>Arvicolinae</taxon>
        <taxon>Microtus</taxon>
    </lineage>
</organism>
<dbReference type="InterPro" id="IPR056748">
    <property type="entry name" value="VPS13-like_C"/>
</dbReference>
<evidence type="ECO:0000259" key="10">
    <source>
        <dbReference type="Pfam" id="PF25037"/>
    </source>
</evidence>
<evidence type="ECO:0000313" key="11">
    <source>
        <dbReference type="EMBL" id="KAH0512058.1"/>
    </source>
</evidence>
<feature type="domain" description="VPS13-like middle region" evidence="8">
    <location>
        <begin position="1448"/>
        <end position="1741"/>
    </location>
</feature>
<feature type="compositionally biased region" description="Low complexity" evidence="6">
    <location>
        <begin position="1726"/>
        <end position="1739"/>
    </location>
</feature>
<dbReference type="InterPro" id="IPR026847">
    <property type="entry name" value="VPS13"/>
</dbReference>
<keyword evidence="4" id="KW-0551">Lipid droplet</keyword>
<feature type="domain" description="Intermembrane lipid transfer protein VPS13-like C-terminal" evidence="10">
    <location>
        <begin position="3252"/>
        <end position="3352"/>
    </location>
</feature>
<dbReference type="GO" id="GO:0045053">
    <property type="term" value="P:protein retention in Golgi apparatus"/>
    <property type="evidence" value="ECO:0007669"/>
    <property type="project" value="TreeGrafter"/>
</dbReference>